<protein>
    <submittedName>
        <fullName evidence="1">Uncharacterized protein</fullName>
    </submittedName>
</protein>
<dbReference type="AlphaFoldDB" id="Q8TMQ9"/>
<accession>Q8TMQ9</accession>
<sequence length="194" mass="22420">MGIISIRLFLVSPCSSRNNTNISYLSKKSGGTRNMNDQVQGGESQGYIPQNIPTGPQRLYNDQIDFIKELLNKDELKTQVSKDLHLHFSSFVKNMAVANFTETDIKMMMLRFDDFKTAYLMRLPPGAYTWDLEYQFTALRNVLCAELTRGRDGFERKLMATSINQTYMQSDFRNNMPLNSSGGMMNRFRKFFSR</sequence>
<keyword evidence="2" id="KW-1185">Reference proteome</keyword>
<dbReference type="STRING" id="188937.MA_2594"/>
<name>Q8TMQ9_METAC</name>
<evidence type="ECO:0000313" key="1">
    <source>
        <dbReference type="EMBL" id="AAM05975.1"/>
    </source>
</evidence>
<dbReference type="Proteomes" id="UP000002487">
    <property type="component" value="Chromosome"/>
</dbReference>
<proteinExistence type="predicted"/>
<dbReference type="HOGENOM" id="CLU_1631657_0_0_2"/>
<dbReference type="KEGG" id="mac:MA_2594"/>
<dbReference type="EnsemblBacteria" id="AAM05975">
    <property type="protein sequence ID" value="AAM05975"/>
    <property type="gene ID" value="MA_2594"/>
</dbReference>
<reference evidence="1 2" key="1">
    <citation type="journal article" date="2002" name="Genome Res.">
        <title>The genome of Methanosarcina acetivorans reveals extensive metabolic and physiological diversity.</title>
        <authorList>
            <person name="Galagan J.E."/>
            <person name="Nusbaum C."/>
            <person name="Roy A."/>
            <person name="Endrizzi M.G."/>
            <person name="Macdonald P."/>
            <person name="FitzHugh W."/>
            <person name="Calvo S."/>
            <person name="Engels R."/>
            <person name="Smirnov S."/>
            <person name="Atnoor D."/>
            <person name="Brown A."/>
            <person name="Allen N."/>
            <person name="Naylor J."/>
            <person name="Stange-Thomann N."/>
            <person name="DeArellano K."/>
            <person name="Johnson R."/>
            <person name="Linton L."/>
            <person name="McEwan P."/>
            <person name="McKernan K."/>
            <person name="Talamas J."/>
            <person name="Tirrell A."/>
            <person name="Ye W."/>
            <person name="Zimmer A."/>
            <person name="Barber R.D."/>
            <person name="Cann I."/>
            <person name="Graham D.E."/>
            <person name="Grahame D.A."/>
            <person name="Guss A."/>
            <person name="Hedderich R."/>
            <person name="Ingram-Smith C."/>
            <person name="Kuettner C.H."/>
            <person name="Krzycki J.A."/>
            <person name="Leigh J.A."/>
            <person name="Li W."/>
            <person name="Liu J."/>
            <person name="Mukhopadhyay B."/>
            <person name="Reeve J.N."/>
            <person name="Smith K."/>
            <person name="Springer T.A."/>
            <person name="Umayam L.A."/>
            <person name="White O."/>
            <person name="White R.H."/>
            <person name="de Macario E.C."/>
            <person name="Ferry J.G."/>
            <person name="Jarrell K.F."/>
            <person name="Jing H."/>
            <person name="Macario A.J.L."/>
            <person name="Paulsen I."/>
            <person name="Pritchett M."/>
            <person name="Sowers K.R."/>
            <person name="Swanson R.V."/>
            <person name="Zinder S.H."/>
            <person name="Lander E."/>
            <person name="Metcalf W.W."/>
            <person name="Birren B."/>
        </authorList>
    </citation>
    <scope>NUCLEOTIDE SEQUENCE [LARGE SCALE GENOMIC DNA]</scope>
    <source>
        <strain evidence="2">ATCC 35395 / DSM 2834 / JCM 12185 / C2A</strain>
    </source>
</reference>
<evidence type="ECO:0000313" key="2">
    <source>
        <dbReference type="Proteomes" id="UP000002487"/>
    </source>
</evidence>
<gene>
    <name evidence="1" type="ordered locus">MA_2594</name>
</gene>
<dbReference type="InParanoid" id="Q8TMQ9"/>
<dbReference type="EMBL" id="AE010299">
    <property type="protein sequence ID" value="AAM05975.1"/>
    <property type="molecule type" value="Genomic_DNA"/>
</dbReference>
<organism evidence="1 2">
    <name type="scientific">Methanosarcina acetivorans (strain ATCC 35395 / DSM 2834 / JCM 12185 / C2A)</name>
    <dbReference type="NCBI Taxonomy" id="188937"/>
    <lineage>
        <taxon>Archaea</taxon>
        <taxon>Methanobacteriati</taxon>
        <taxon>Methanobacteriota</taxon>
        <taxon>Stenosarchaea group</taxon>
        <taxon>Methanomicrobia</taxon>
        <taxon>Methanosarcinales</taxon>
        <taxon>Methanosarcinaceae</taxon>
        <taxon>Methanosarcina</taxon>
    </lineage>
</organism>